<dbReference type="GO" id="GO:0043565">
    <property type="term" value="F:sequence-specific DNA binding"/>
    <property type="evidence" value="ECO:0007669"/>
    <property type="project" value="TreeGrafter"/>
</dbReference>
<dbReference type="Gene3D" id="3.40.190.290">
    <property type="match status" value="1"/>
</dbReference>
<evidence type="ECO:0000256" key="2">
    <source>
        <dbReference type="ARBA" id="ARBA00023015"/>
    </source>
</evidence>
<dbReference type="Pfam" id="PF03466">
    <property type="entry name" value="LysR_substrate"/>
    <property type="match status" value="1"/>
</dbReference>
<dbReference type="FunFam" id="1.10.10.10:FF:000001">
    <property type="entry name" value="LysR family transcriptional regulator"/>
    <property type="match status" value="1"/>
</dbReference>
<dbReference type="EMBL" id="LT599583">
    <property type="protein sequence ID" value="SBW79440.1"/>
    <property type="molecule type" value="Genomic_DNA"/>
</dbReference>
<dbReference type="InterPro" id="IPR005119">
    <property type="entry name" value="LysR_subst-bd"/>
</dbReference>
<name>A0A1D3JTN8_PSEVE</name>
<dbReference type="SUPFAM" id="SSF53850">
    <property type="entry name" value="Periplasmic binding protein-like II"/>
    <property type="match status" value="1"/>
</dbReference>
<evidence type="ECO:0000313" key="7">
    <source>
        <dbReference type="Proteomes" id="UP000245431"/>
    </source>
</evidence>
<dbReference type="PROSITE" id="PS50931">
    <property type="entry name" value="HTH_LYSR"/>
    <property type="match status" value="1"/>
</dbReference>
<dbReference type="InterPro" id="IPR000847">
    <property type="entry name" value="LysR_HTH_N"/>
</dbReference>
<evidence type="ECO:0000256" key="1">
    <source>
        <dbReference type="ARBA" id="ARBA00009437"/>
    </source>
</evidence>
<comment type="similarity">
    <text evidence="1">Belongs to the LysR transcriptional regulatory family.</text>
</comment>
<dbReference type="GO" id="GO:0003700">
    <property type="term" value="F:DNA-binding transcription factor activity"/>
    <property type="evidence" value="ECO:0007669"/>
    <property type="project" value="InterPro"/>
</dbReference>
<dbReference type="InterPro" id="IPR058163">
    <property type="entry name" value="LysR-type_TF_proteobact-type"/>
</dbReference>
<evidence type="ECO:0000259" key="5">
    <source>
        <dbReference type="PROSITE" id="PS50931"/>
    </source>
</evidence>
<gene>
    <name evidence="6" type="ORF">PVE_R1G1553</name>
</gene>
<evidence type="ECO:0000256" key="4">
    <source>
        <dbReference type="ARBA" id="ARBA00023163"/>
    </source>
</evidence>
<dbReference type="InterPro" id="IPR036390">
    <property type="entry name" value="WH_DNA-bd_sf"/>
</dbReference>
<accession>A0A1D3JTN8</accession>
<dbReference type="Gene3D" id="1.10.10.10">
    <property type="entry name" value="Winged helix-like DNA-binding domain superfamily/Winged helix DNA-binding domain"/>
    <property type="match status" value="1"/>
</dbReference>
<dbReference type="GO" id="GO:0006351">
    <property type="term" value="P:DNA-templated transcription"/>
    <property type="evidence" value="ECO:0007669"/>
    <property type="project" value="TreeGrafter"/>
</dbReference>
<dbReference type="AlphaFoldDB" id="A0A1D3JTN8"/>
<keyword evidence="3" id="KW-0238">DNA-binding</keyword>
<dbReference type="CDD" id="cd08472">
    <property type="entry name" value="PBP2_CrgA_like_3"/>
    <property type="match status" value="1"/>
</dbReference>
<feature type="domain" description="HTH lysR-type" evidence="5">
    <location>
        <begin position="1"/>
        <end position="59"/>
    </location>
</feature>
<reference evidence="7" key="1">
    <citation type="submission" date="2016-07" db="EMBL/GenBank/DDBJ databases">
        <authorList>
            <person name="Florea S."/>
            <person name="Webb J.S."/>
            <person name="Jaromczyk J."/>
            <person name="Schardl C.L."/>
        </authorList>
    </citation>
    <scope>NUCLEOTIDE SEQUENCE [LARGE SCALE GENOMIC DNA]</scope>
    <source>
        <strain evidence="7">1YdBTEX2</strain>
    </source>
</reference>
<dbReference type="InterPro" id="IPR036388">
    <property type="entry name" value="WH-like_DNA-bd_sf"/>
</dbReference>
<evidence type="ECO:0000313" key="6">
    <source>
        <dbReference type="EMBL" id="SBW79440.1"/>
    </source>
</evidence>
<dbReference type="PANTHER" id="PTHR30537">
    <property type="entry name" value="HTH-TYPE TRANSCRIPTIONAL REGULATOR"/>
    <property type="match status" value="1"/>
</dbReference>
<proteinExistence type="inferred from homology"/>
<dbReference type="RefSeq" id="WP_017844394.1">
    <property type="nucleotide sequence ID" value="NZ_AOUH01000003.1"/>
</dbReference>
<dbReference type="PANTHER" id="PTHR30537:SF17">
    <property type="entry name" value="LYSR-FAMILY REGULATORY PROTEIN"/>
    <property type="match status" value="1"/>
</dbReference>
<keyword evidence="4" id="KW-0804">Transcription</keyword>
<organism evidence="6 7">
    <name type="scientific">Pseudomonas veronii 1YdBTEX2</name>
    <dbReference type="NCBI Taxonomy" id="1295141"/>
    <lineage>
        <taxon>Bacteria</taxon>
        <taxon>Pseudomonadati</taxon>
        <taxon>Pseudomonadota</taxon>
        <taxon>Gammaproteobacteria</taxon>
        <taxon>Pseudomonadales</taxon>
        <taxon>Pseudomonadaceae</taxon>
        <taxon>Pseudomonas</taxon>
    </lineage>
</organism>
<protein>
    <recommendedName>
        <fullName evidence="5">HTH lysR-type domain-containing protein</fullName>
    </recommendedName>
</protein>
<dbReference type="Pfam" id="PF00126">
    <property type="entry name" value="HTH_1"/>
    <property type="match status" value="1"/>
</dbReference>
<evidence type="ECO:0000256" key="3">
    <source>
        <dbReference type="ARBA" id="ARBA00023125"/>
    </source>
</evidence>
<sequence length="299" mass="32376">MDKLGAMQAFVRVVDAGTFTRAAEIMNVPKSAVTRQIQALEKVLAVKLLHRTSRRLSLTEAGTHYYQGALRLLDQVSSLESSVAGATQSPRGKVKVEMPGALAYSLVLPALGAFFERYPDVQLDIRIGNRSVDLIAESVDCVIRVGPLLNDSLIARPLGFLGMSTCAAPGYLEKYGRPNHPGDLACGHTLVQLVSPQSGRAFAHELKRGEEVVTISGSHQLSVNDSTAALTAGLAGLGVLTTYTFLVSAHMDSGALVAIYPEWRGEQIPVHIAFPENRHVASKVRVFMDWTRELFACYC</sequence>
<dbReference type="SUPFAM" id="SSF46785">
    <property type="entry name" value="Winged helix' DNA-binding domain"/>
    <property type="match status" value="1"/>
</dbReference>
<keyword evidence="2" id="KW-0805">Transcription regulation</keyword>
<dbReference type="Proteomes" id="UP000245431">
    <property type="component" value="Chromosome PVE_r1"/>
</dbReference>